<evidence type="ECO:0000259" key="1">
    <source>
        <dbReference type="PROSITE" id="PS52052"/>
    </source>
</evidence>
<reference evidence="2" key="1">
    <citation type="journal article" date="2013" name="Genome Biol.">
        <title>Draft genome of the mountain pine beetle, Dendroctonus ponderosae Hopkins, a major forest pest.</title>
        <authorList>
            <person name="Keeling C.I."/>
            <person name="Yuen M.M."/>
            <person name="Liao N.Y."/>
            <person name="Docking T.R."/>
            <person name="Chan S.K."/>
            <person name="Taylor G.A."/>
            <person name="Palmquist D.L."/>
            <person name="Jackman S.D."/>
            <person name="Nguyen A."/>
            <person name="Li M."/>
            <person name="Henderson H."/>
            <person name="Janes J.K."/>
            <person name="Zhao Y."/>
            <person name="Pandoh P."/>
            <person name="Moore R."/>
            <person name="Sperling F.A."/>
            <person name="Huber D.P."/>
            <person name="Birol I."/>
            <person name="Jones S.J."/>
            <person name="Bohlmann J."/>
        </authorList>
    </citation>
    <scope>NUCLEOTIDE SEQUENCE</scope>
</reference>
<gene>
    <name evidence="2" type="ORF">YQE_11775</name>
</gene>
<dbReference type="GO" id="GO:0003682">
    <property type="term" value="F:chromatin binding"/>
    <property type="evidence" value="ECO:0007669"/>
    <property type="project" value="TreeGrafter"/>
</dbReference>
<dbReference type="OMA" id="PRWRVKV"/>
<dbReference type="PANTHER" id="PTHR21656:SF2">
    <property type="entry name" value="MALE-SPECIFIC LETHAL 1 HOMOLOG"/>
    <property type="match status" value="1"/>
</dbReference>
<dbReference type="PROSITE" id="PS52052">
    <property type="entry name" value="PEHE"/>
    <property type="match status" value="1"/>
</dbReference>
<dbReference type="HOGENOM" id="CLU_502756_0_0_1"/>
<accession>N6TZ66</accession>
<protein>
    <recommendedName>
        <fullName evidence="1">PEHE domain-containing protein</fullName>
    </recommendedName>
</protein>
<dbReference type="Gene3D" id="1.20.5.170">
    <property type="match status" value="1"/>
</dbReference>
<sequence length="542" mass="62130">MNDNFQYESDAKLIDSRDCLTYDNQTGAYTNSPFEFDDFTDERVYGNYAENAEVSSSDASCQPIESEVKSLKDWLILHNDLIQQQNEEILEKEHRIYVLQRENEMLKERLLCIEKGVPYQPEQQPIVVDLENAIPSSPAEDMTQDSCTKYDQESKEDGVSSLLGEDVLSRSLEATNHQSNPVLDEAESQTSINTNEKTLANESELKIEDCIGTDLSDSFRTESDPTECGKDSLSEYNFTNEHQAETDQQLVSFIPRRPTNVGREQNVWEKIVKYCPPMNPTAFAKQMRMSPTLNRRQTVRAEVPRWRVKVFTSCYTMEGTENLDDEVYNKRHLRLEIDERRRKRWDVQRIREQRVIDKLKQRQERIANNGSKGENDQDLLYTLWPKMDDVKYVEMVDELPVSAFGHPIPQQLLFTVAEQSGCTNETIQLEAMYSPWTETVTEPKVEVVLFEELDSILSETFSVHNRWPGLVVLLSADPHLLERAETGQNAASNPNRCNNLAVGQFVGLFETTGHARNGQILLKVQRHKANLLLKSTCVVGGL</sequence>
<dbReference type="Gene3D" id="6.10.250.2000">
    <property type="match status" value="1"/>
</dbReference>
<dbReference type="OrthoDB" id="6022555at2759"/>
<dbReference type="InterPro" id="IPR029332">
    <property type="entry name" value="PEHE_dom"/>
</dbReference>
<dbReference type="EMBL" id="KB741264">
    <property type="protein sequence ID" value="ENN71547.1"/>
    <property type="molecule type" value="Genomic_DNA"/>
</dbReference>
<dbReference type="Pfam" id="PF15275">
    <property type="entry name" value="PEHE"/>
    <property type="match status" value="1"/>
</dbReference>
<dbReference type="PANTHER" id="PTHR21656">
    <property type="entry name" value="MALE-SPECIFIC LETHAL-1 PROTEIN"/>
    <property type="match status" value="1"/>
</dbReference>
<feature type="domain" description="PEHE" evidence="1">
    <location>
        <begin position="300"/>
        <end position="436"/>
    </location>
</feature>
<name>N6TZ66_DENPD</name>
<dbReference type="AlphaFoldDB" id="N6TZ66"/>
<evidence type="ECO:0000313" key="2">
    <source>
        <dbReference type="EMBL" id="ENN71547.1"/>
    </source>
</evidence>
<organism evidence="2">
    <name type="scientific">Dendroctonus ponderosae</name>
    <name type="common">Mountain pine beetle</name>
    <dbReference type="NCBI Taxonomy" id="77166"/>
    <lineage>
        <taxon>Eukaryota</taxon>
        <taxon>Metazoa</taxon>
        <taxon>Ecdysozoa</taxon>
        <taxon>Arthropoda</taxon>
        <taxon>Hexapoda</taxon>
        <taxon>Insecta</taxon>
        <taxon>Pterygota</taxon>
        <taxon>Neoptera</taxon>
        <taxon>Endopterygota</taxon>
        <taxon>Coleoptera</taxon>
        <taxon>Polyphaga</taxon>
        <taxon>Cucujiformia</taxon>
        <taxon>Curculionidae</taxon>
        <taxon>Scolytinae</taxon>
        <taxon>Dendroctonus</taxon>
    </lineage>
</organism>
<dbReference type="GO" id="GO:0072487">
    <property type="term" value="C:MSL complex"/>
    <property type="evidence" value="ECO:0007669"/>
    <property type="project" value="InterPro"/>
</dbReference>
<feature type="non-terminal residue" evidence="2">
    <location>
        <position position="1"/>
    </location>
</feature>
<proteinExistence type="predicted"/>
<dbReference type="SMART" id="SM01300">
    <property type="entry name" value="PEHE"/>
    <property type="match status" value="1"/>
</dbReference>
<dbReference type="InterPro" id="IPR026711">
    <property type="entry name" value="Msl-1"/>
</dbReference>